<dbReference type="Proteomes" id="UP001054892">
    <property type="component" value="Unassembled WGS sequence"/>
</dbReference>
<comment type="caution">
    <text evidence="1">The sequence shown here is derived from an EMBL/GenBank/DDBJ whole genome shotgun (WGS) entry which is preliminary data.</text>
</comment>
<protein>
    <submittedName>
        <fullName evidence="1">Uncharacterized protein</fullName>
    </submittedName>
</protein>
<evidence type="ECO:0000313" key="1">
    <source>
        <dbReference type="EMBL" id="GJN55551.1"/>
    </source>
</evidence>
<evidence type="ECO:0000313" key="2">
    <source>
        <dbReference type="Proteomes" id="UP001054892"/>
    </source>
</evidence>
<organism evidence="1 2">
    <name type="scientific">Pseudomonas tohonis</name>
    <dbReference type="NCBI Taxonomy" id="2725477"/>
    <lineage>
        <taxon>Bacteria</taxon>
        <taxon>Pseudomonadati</taxon>
        <taxon>Pseudomonadota</taxon>
        <taxon>Gammaproteobacteria</taxon>
        <taxon>Pseudomonadales</taxon>
        <taxon>Pseudomonadaceae</taxon>
        <taxon>Pseudomonas</taxon>
    </lineage>
</organism>
<proteinExistence type="predicted"/>
<keyword evidence="2" id="KW-1185">Reference proteome</keyword>
<accession>A0ABQ4W7W1</accession>
<dbReference type="EMBL" id="BQKM01000019">
    <property type="protein sequence ID" value="GJN55551.1"/>
    <property type="molecule type" value="Genomic_DNA"/>
</dbReference>
<sequence length="50" mass="5722">MYWNTGSSFRPRQDMRYPDLDREHIALLAGWMVAGSVVDGHHHAVRKVSA</sequence>
<gene>
    <name evidence="1" type="ORF">TUM20286_53030</name>
</gene>
<reference evidence="1 2" key="1">
    <citation type="submission" date="2021-12" db="EMBL/GenBank/DDBJ databases">
        <title>Characterization of novel class B3 metallo-beta-lactamase from novel Pseudomonas species.</title>
        <authorList>
            <person name="Yamada K."/>
            <person name="Aoki K."/>
            <person name="Ishii Y."/>
        </authorList>
    </citation>
    <scope>NUCLEOTIDE SEQUENCE [LARGE SCALE GENOMIC DNA]</scope>
    <source>
        <strain evidence="1 2">TUM20286</strain>
    </source>
</reference>
<name>A0ABQ4W7W1_9PSED</name>